<reference evidence="3 4" key="1">
    <citation type="submission" date="2018-05" db="EMBL/GenBank/DDBJ databases">
        <title>Draft Genome Sequences for a Diverse set of 7 Haemophilus Species.</title>
        <authorList>
            <person name="Nichols M."/>
            <person name="Topaz N."/>
            <person name="Wang X."/>
            <person name="Wang X."/>
            <person name="Boxrud D."/>
        </authorList>
    </citation>
    <scope>NUCLEOTIDE SEQUENCE [LARGE SCALE GENOMIC DNA]</scope>
    <source>
        <strain evidence="3 4">C2002001239</strain>
    </source>
</reference>
<evidence type="ECO:0000256" key="1">
    <source>
        <dbReference type="ARBA" id="ARBA00022729"/>
    </source>
</evidence>
<dbReference type="AlphaFoldDB" id="A0A369YMZ5"/>
<feature type="signal peptide" evidence="2">
    <location>
        <begin position="1"/>
        <end position="26"/>
    </location>
</feature>
<evidence type="ECO:0000313" key="3">
    <source>
        <dbReference type="EMBL" id="RDE73266.1"/>
    </source>
</evidence>
<comment type="caution">
    <text evidence="3">The sequence shown here is derived from an EMBL/GenBank/DDBJ whole genome shotgun (WGS) entry which is preliminary data.</text>
</comment>
<dbReference type="InterPro" id="IPR026045">
    <property type="entry name" value="Ferric-bd"/>
</dbReference>
<dbReference type="PANTHER" id="PTHR30006">
    <property type="entry name" value="THIAMINE-BINDING PERIPLASMIC PROTEIN-RELATED"/>
    <property type="match status" value="1"/>
</dbReference>
<dbReference type="GO" id="GO:0030975">
    <property type="term" value="F:thiamine binding"/>
    <property type="evidence" value="ECO:0007669"/>
    <property type="project" value="TreeGrafter"/>
</dbReference>
<proteinExistence type="predicted"/>
<dbReference type="Proteomes" id="UP000253872">
    <property type="component" value="Unassembled WGS sequence"/>
</dbReference>
<gene>
    <name evidence="3" type="ORF">DPV93_04040</name>
</gene>
<dbReference type="GO" id="GO:0030288">
    <property type="term" value="C:outer membrane-bounded periplasmic space"/>
    <property type="evidence" value="ECO:0007669"/>
    <property type="project" value="TreeGrafter"/>
</dbReference>
<dbReference type="Pfam" id="PF13343">
    <property type="entry name" value="SBP_bac_6"/>
    <property type="match status" value="1"/>
</dbReference>
<dbReference type="STRING" id="1035839.GCA_000238795_00430"/>
<dbReference type="Gene3D" id="3.40.190.10">
    <property type="entry name" value="Periplasmic binding protein-like II"/>
    <property type="match status" value="2"/>
</dbReference>
<dbReference type="CDD" id="cd13544">
    <property type="entry name" value="PBP2_Fbp_like_1"/>
    <property type="match status" value="1"/>
</dbReference>
<dbReference type="RefSeq" id="WP_111402397.1">
    <property type="nucleotide sequence ID" value="NZ_QEPN01000002.1"/>
</dbReference>
<evidence type="ECO:0000313" key="4">
    <source>
        <dbReference type="Proteomes" id="UP000253872"/>
    </source>
</evidence>
<dbReference type="PIRSF" id="PIRSF002825">
    <property type="entry name" value="CfbpA"/>
    <property type="match status" value="1"/>
</dbReference>
<keyword evidence="1 2" id="KW-0732">Signal</keyword>
<evidence type="ECO:0000256" key="2">
    <source>
        <dbReference type="SAM" id="SignalP"/>
    </source>
</evidence>
<dbReference type="SMR" id="A0A369YMZ5"/>
<feature type="chain" id="PRO_5016629355" evidence="2">
    <location>
        <begin position="27"/>
        <end position="348"/>
    </location>
</feature>
<dbReference type="GO" id="GO:0030976">
    <property type="term" value="F:thiamine pyrophosphate binding"/>
    <property type="evidence" value="ECO:0007669"/>
    <property type="project" value="TreeGrafter"/>
</dbReference>
<name>A0A369YMZ5_9PAST</name>
<dbReference type="GO" id="GO:0015888">
    <property type="term" value="P:thiamine transport"/>
    <property type="evidence" value="ECO:0007669"/>
    <property type="project" value="TreeGrafter"/>
</dbReference>
<dbReference type="EMBL" id="QEPN01000002">
    <property type="protein sequence ID" value="RDE73266.1"/>
    <property type="molecule type" value="Genomic_DNA"/>
</dbReference>
<organism evidence="3 4">
    <name type="scientific">Haemophilus sputorum</name>
    <dbReference type="NCBI Taxonomy" id="1078480"/>
    <lineage>
        <taxon>Bacteria</taxon>
        <taxon>Pseudomonadati</taxon>
        <taxon>Pseudomonadota</taxon>
        <taxon>Gammaproteobacteria</taxon>
        <taxon>Pasteurellales</taxon>
        <taxon>Pasteurellaceae</taxon>
        <taxon>Haemophilus</taxon>
    </lineage>
</organism>
<dbReference type="PANTHER" id="PTHR30006:SF2">
    <property type="entry name" value="ABC TRANSPORTER SUBSTRATE-BINDING PROTEIN"/>
    <property type="match status" value="1"/>
</dbReference>
<accession>A0A369YMZ5</accession>
<sequence length="348" mass="38642">MKHALKKITLASSLAIAALTSQSAQAEGRLTIYCTVQNQACEDVAQRFSQKYDVKTSFIQASTGTVLGKLKAEKDNPQADVWYGGTIEPHFQAGELGLLEAYRPKKQANILPQFKNLMSSSKGEYTSATYMLVLGIGVNTEKLAKLGLPMPKTWDDLLDPKLSGEIQLPDPRSSGTTFTAMATFISLMGEEKAFEYLKKLDQNISQYPKSNLVTTNLTRGEITESIGFIHAYTTEKEKGAPIEYVIPEGKVGYALGGTSIIKNARNLENAKLFADFVLSKEIQEMPWRDHKLYQIPVTVDAQASEKSPEPKKLDLIEFDFDKFGSSEEGKRLIDKWLNDVKLANKLTK</sequence>
<dbReference type="SUPFAM" id="SSF53850">
    <property type="entry name" value="Periplasmic binding protein-like II"/>
    <property type="match status" value="1"/>
</dbReference>
<protein>
    <submittedName>
        <fullName evidence="3">Extracellular solute-binding protein</fullName>
    </submittedName>
</protein>